<sequence>MPFSNGKRRHKSPPPGETGQEALYLKSLSERQVPVTVKLRDGERVNGWIEYFDDTMIRLTREGKPNLFIYKQQIRTIAEERRTKPRSGNREVVE</sequence>
<dbReference type="GO" id="GO:0003723">
    <property type="term" value="F:RNA binding"/>
    <property type="evidence" value="ECO:0007669"/>
    <property type="project" value="InterPro"/>
</dbReference>
<evidence type="ECO:0000313" key="3">
    <source>
        <dbReference type="Proteomes" id="UP000321820"/>
    </source>
</evidence>
<dbReference type="SUPFAM" id="SSF50182">
    <property type="entry name" value="Sm-like ribonucleoproteins"/>
    <property type="match status" value="1"/>
</dbReference>
<reference evidence="2 3" key="1">
    <citation type="submission" date="2019-08" db="EMBL/GenBank/DDBJ databases">
        <title>Complete genome sequence of Terriglobus albidus strain ORNL.</title>
        <authorList>
            <person name="Podar M."/>
        </authorList>
    </citation>
    <scope>NUCLEOTIDE SEQUENCE [LARGE SCALE GENOMIC DNA]</scope>
    <source>
        <strain evidence="2 3">ORNL</strain>
    </source>
</reference>
<dbReference type="EMBL" id="CP042806">
    <property type="protein sequence ID" value="QEE29988.1"/>
    <property type="molecule type" value="Genomic_DNA"/>
</dbReference>
<dbReference type="Pfam" id="PF17209">
    <property type="entry name" value="Hfq"/>
    <property type="match status" value="1"/>
</dbReference>
<dbReference type="InterPro" id="IPR010920">
    <property type="entry name" value="LSM_dom_sf"/>
</dbReference>
<dbReference type="Proteomes" id="UP000321820">
    <property type="component" value="Chromosome"/>
</dbReference>
<dbReference type="GO" id="GO:0006355">
    <property type="term" value="P:regulation of DNA-templated transcription"/>
    <property type="evidence" value="ECO:0007669"/>
    <property type="project" value="InterPro"/>
</dbReference>
<proteinExistence type="predicted"/>
<accession>A0A5B9ECQ3</accession>
<organism evidence="2 3">
    <name type="scientific">Terriglobus albidus</name>
    <dbReference type="NCBI Taxonomy" id="1592106"/>
    <lineage>
        <taxon>Bacteria</taxon>
        <taxon>Pseudomonadati</taxon>
        <taxon>Acidobacteriota</taxon>
        <taxon>Terriglobia</taxon>
        <taxon>Terriglobales</taxon>
        <taxon>Acidobacteriaceae</taxon>
        <taxon>Terriglobus</taxon>
    </lineage>
</organism>
<name>A0A5B9ECQ3_9BACT</name>
<dbReference type="KEGG" id="talb:FTW19_19595"/>
<dbReference type="RefSeq" id="WP_147649258.1">
    <property type="nucleotide sequence ID" value="NZ_CP042806.1"/>
</dbReference>
<evidence type="ECO:0000256" key="1">
    <source>
        <dbReference type="SAM" id="MobiDB-lite"/>
    </source>
</evidence>
<gene>
    <name evidence="2" type="ORF">FTW19_19595</name>
</gene>
<evidence type="ECO:0000313" key="2">
    <source>
        <dbReference type="EMBL" id="QEE29988.1"/>
    </source>
</evidence>
<feature type="compositionally biased region" description="Basic residues" evidence="1">
    <location>
        <begin position="1"/>
        <end position="12"/>
    </location>
</feature>
<dbReference type="OrthoDB" id="122146at2"/>
<feature type="region of interest" description="Disordered" evidence="1">
    <location>
        <begin position="1"/>
        <end position="20"/>
    </location>
</feature>
<dbReference type="Gene3D" id="2.30.30.100">
    <property type="match status" value="1"/>
</dbReference>
<dbReference type="InterPro" id="IPR005001">
    <property type="entry name" value="Hfq"/>
</dbReference>
<protein>
    <submittedName>
        <fullName evidence="2">Sm ribonucleo-like protein</fullName>
    </submittedName>
</protein>
<dbReference type="AlphaFoldDB" id="A0A5B9ECQ3"/>
<keyword evidence="3" id="KW-1185">Reference proteome</keyword>